<accession>A0A1M8A573</accession>
<dbReference type="FunFam" id="1.10.10.10:FF:000027">
    <property type="entry name" value="Heat shock transcription factor 1"/>
    <property type="match status" value="1"/>
</dbReference>
<protein>
    <submittedName>
        <fullName evidence="11">Similar to S.cerevisiae protein HSF1 (Trimeric heat shock transcription factor)</fullName>
    </submittedName>
</protein>
<keyword evidence="4" id="KW-0238">DNA-binding</keyword>
<dbReference type="GO" id="GO:0003700">
    <property type="term" value="F:DNA-binding transcription factor activity"/>
    <property type="evidence" value="ECO:0007669"/>
    <property type="project" value="InterPro"/>
</dbReference>
<dbReference type="InterPro" id="IPR036388">
    <property type="entry name" value="WH-like_DNA-bd_sf"/>
</dbReference>
<evidence type="ECO:0000313" key="11">
    <source>
        <dbReference type="EMBL" id="SHO77344.1"/>
    </source>
</evidence>
<dbReference type="Pfam" id="PF00447">
    <property type="entry name" value="HSF_DNA-bind"/>
    <property type="match status" value="1"/>
</dbReference>
<feature type="region of interest" description="Disordered" evidence="9">
    <location>
        <begin position="413"/>
        <end position="433"/>
    </location>
</feature>
<evidence type="ECO:0000256" key="2">
    <source>
        <dbReference type="ARBA" id="ARBA00006403"/>
    </source>
</evidence>
<evidence type="ECO:0000256" key="5">
    <source>
        <dbReference type="ARBA" id="ARBA00023163"/>
    </source>
</evidence>
<evidence type="ECO:0000259" key="10">
    <source>
        <dbReference type="PROSITE" id="PS00434"/>
    </source>
</evidence>
<evidence type="ECO:0000256" key="4">
    <source>
        <dbReference type="ARBA" id="ARBA00023125"/>
    </source>
</evidence>
<comment type="similarity">
    <text evidence="2 8">Belongs to the HSF family.</text>
</comment>
<keyword evidence="11" id="KW-0346">Stress response</keyword>
<dbReference type="Proteomes" id="UP000186303">
    <property type="component" value="Chromosome 2"/>
</dbReference>
<feature type="compositionally biased region" description="Polar residues" evidence="9">
    <location>
        <begin position="539"/>
        <end position="553"/>
    </location>
</feature>
<feature type="compositionally biased region" description="Polar residues" evidence="9">
    <location>
        <begin position="334"/>
        <end position="356"/>
    </location>
</feature>
<dbReference type="VEuPathDB" id="FungiDB:MSYG_1685"/>
<comment type="subunit">
    <text evidence="7">Homotrimer. Homotrimerization increases the affinity of HSF1 to DNA. Interacts with transcriptional coregulator SSA1 on chromatin.</text>
</comment>
<dbReference type="SUPFAM" id="SSF46785">
    <property type="entry name" value="Winged helix' DNA-binding domain"/>
    <property type="match status" value="1"/>
</dbReference>
<dbReference type="EMBL" id="LT671822">
    <property type="protein sequence ID" value="SHO77344.1"/>
    <property type="molecule type" value="Genomic_DNA"/>
</dbReference>
<evidence type="ECO:0000256" key="8">
    <source>
        <dbReference type="RuleBase" id="RU004020"/>
    </source>
</evidence>
<dbReference type="PROSITE" id="PS00434">
    <property type="entry name" value="HSF_DOMAIN"/>
    <property type="match status" value="1"/>
</dbReference>
<evidence type="ECO:0000256" key="1">
    <source>
        <dbReference type="ARBA" id="ARBA00004123"/>
    </source>
</evidence>
<feature type="compositionally biased region" description="Polar residues" evidence="9">
    <location>
        <begin position="300"/>
        <end position="315"/>
    </location>
</feature>
<dbReference type="SMART" id="SM00415">
    <property type="entry name" value="HSF"/>
    <property type="match status" value="1"/>
</dbReference>
<evidence type="ECO:0000256" key="6">
    <source>
        <dbReference type="ARBA" id="ARBA00023242"/>
    </source>
</evidence>
<dbReference type="OrthoDB" id="60033at2759"/>
<dbReference type="InterPro" id="IPR036390">
    <property type="entry name" value="WH_DNA-bd_sf"/>
</dbReference>
<evidence type="ECO:0000256" key="3">
    <source>
        <dbReference type="ARBA" id="ARBA00023015"/>
    </source>
</evidence>
<dbReference type="GO" id="GO:0043565">
    <property type="term" value="F:sequence-specific DNA binding"/>
    <property type="evidence" value="ECO:0007669"/>
    <property type="project" value="InterPro"/>
</dbReference>
<dbReference type="AlphaFoldDB" id="A0A1M8A573"/>
<feature type="region of interest" description="Disordered" evidence="9">
    <location>
        <begin position="109"/>
        <end position="129"/>
    </location>
</feature>
<feature type="region of interest" description="Disordered" evidence="9">
    <location>
        <begin position="297"/>
        <end position="356"/>
    </location>
</feature>
<feature type="region of interest" description="Disordered" evidence="9">
    <location>
        <begin position="518"/>
        <end position="616"/>
    </location>
</feature>
<evidence type="ECO:0000256" key="9">
    <source>
        <dbReference type="SAM" id="MobiDB-lite"/>
    </source>
</evidence>
<keyword evidence="12" id="KW-1185">Reference proteome</keyword>
<dbReference type="PANTHER" id="PTHR10015:SF427">
    <property type="entry name" value="HEAT SHOCK FACTOR PROTEIN"/>
    <property type="match status" value="1"/>
</dbReference>
<dbReference type="GO" id="GO:0005634">
    <property type="term" value="C:nucleus"/>
    <property type="evidence" value="ECO:0007669"/>
    <property type="project" value="UniProtKB-SubCell"/>
</dbReference>
<dbReference type="PANTHER" id="PTHR10015">
    <property type="entry name" value="HEAT SHOCK TRANSCRIPTION FACTOR"/>
    <property type="match status" value="1"/>
</dbReference>
<keyword evidence="5" id="KW-0804">Transcription</keyword>
<dbReference type="Gene3D" id="1.10.10.10">
    <property type="entry name" value="Winged helix-like DNA-binding domain superfamily/Winged helix DNA-binding domain"/>
    <property type="match status" value="1"/>
</dbReference>
<reference evidence="12" key="1">
    <citation type="journal article" date="2017" name="Nucleic Acids Res.">
        <title>Proteogenomics produces comprehensive and highly accurate protein-coding gene annotation in a complete genome assembly of Malassezia sympodialis.</title>
        <authorList>
            <person name="Zhu Y."/>
            <person name="Engstroem P.G."/>
            <person name="Tellgren-Roth C."/>
            <person name="Baudo C.D."/>
            <person name="Kennell J.C."/>
            <person name="Sun S."/>
            <person name="Billmyre R.B."/>
            <person name="Schroeder M.S."/>
            <person name="Andersson A."/>
            <person name="Holm T."/>
            <person name="Sigurgeirsson B."/>
            <person name="Wu G."/>
            <person name="Sankaranarayanan S.R."/>
            <person name="Siddharthan R."/>
            <person name="Sanyal K."/>
            <person name="Lundeberg J."/>
            <person name="Nystedt B."/>
            <person name="Boekhout T."/>
            <person name="Dawson T.L. Jr."/>
            <person name="Heitman J."/>
            <person name="Scheynius A."/>
            <person name="Lehtioe J."/>
        </authorList>
    </citation>
    <scope>NUCLEOTIDE SEQUENCE [LARGE SCALE GENOMIC DNA]</scope>
    <source>
        <strain evidence="12">ATCC 42132</strain>
    </source>
</reference>
<feature type="compositionally biased region" description="Low complexity" evidence="9">
    <location>
        <begin position="413"/>
        <end position="422"/>
    </location>
</feature>
<feature type="domain" description="HSF-type DNA-binding" evidence="10">
    <location>
        <begin position="47"/>
        <end position="71"/>
    </location>
</feature>
<keyword evidence="6" id="KW-0539">Nucleus</keyword>
<keyword evidence="3" id="KW-0805">Transcription regulation</keyword>
<dbReference type="STRING" id="1230383.A0A1M8A573"/>
<sequence length="616" mass="67627">MNRSNPAFLNKLRSMVDDPNTDELIRWSPDGDSFLVPNHVRFGDEVLPRFFKHNNFSSFVRQLNMYGFHKVPHLQQGALKTDQPSQSELWEFSNPCFQRDHPDLLSKVQRKRSGKEREHNNAQTNDDATRALHAFNSGALTRGDYDLINGDAQDLTKMVGSVQLASLVNAIQSINTNQRTIIEEISKLQHSSQALWQQGIENRQQVRRQQDTINRILRFLASVFGSSNVGDMLQTANGADLGNLSGLHSDLHASQQPRFEEHDTIHTDFKGQRPVRPQKRARLLISDQAYADQMRDHQDTTNGENGSSMPQATEQRFTEAGSETEEHSPGRWSHVSTDPSSPTIQPTAGQHDLSSPNSAQALLNASSTNQDTQAWLTNLLNSHAQGANTGSLSENSRLNPQLLASLQQILGNSGAGSSPNASDPQALFGADGASNGINTPLNNTMLASMLTQWRPNSPARPNASMERVVPEERLAQDVERLSRDAKMSMEHTNQLQNQINTLVQNLRLSPSDAQHVAATGKLPLPPEDCTRRSDYPATSAPSTYVPSSPSTQVPGLPQGPSPGTSNGGEFDLDSFLNQFVDPMNTPNTFGAPPTPMSEDTVDPAGEGTAKVHDRPL</sequence>
<dbReference type="PRINTS" id="PR00056">
    <property type="entry name" value="HSFDOMAIN"/>
</dbReference>
<organism evidence="11 12">
    <name type="scientific">Malassezia sympodialis (strain ATCC 42132)</name>
    <name type="common">Atopic eczema-associated yeast</name>
    <dbReference type="NCBI Taxonomy" id="1230383"/>
    <lineage>
        <taxon>Eukaryota</taxon>
        <taxon>Fungi</taxon>
        <taxon>Dikarya</taxon>
        <taxon>Basidiomycota</taxon>
        <taxon>Ustilaginomycotina</taxon>
        <taxon>Malasseziomycetes</taxon>
        <taxon>Malasseziales</taxon>
        <taxon>Malasseziaceae</taxon>
        <taxon>Malassezia</taxon>
    </lineage>
</organism>
<dbReference type="InterPro" id="IPR000232">
    <property type="entry name" value="HSF_DNA-bd"/>
</dbReference>
<gene>
    <name evidence="11" type="ORF">MSYG_1685</name>
</gene>
<name>A0A1M8A573_MALS4</name>
<proteinExistence type="inferred from homology"/>
<evidence type="ECO:0000256" key="7">
    <source>
        <dbReference type="ARBA" id="ARBA00062171"/>
    </source>
</evidence>
<evidence type="ECO:0000313" key="12">
    <source>
        <dbReference type="Proteomes" id="UP000186303"/>
    </source>
</evidence>
<comment type="subcellular location">
    <subcellularLocation>
        <location evidence="1">Nucleus</location>
    </subcellularLocation>
</comment>